<keyword evidence="2" id="KW-0813">Transport</keyword>
<evidence type="ECO:0000256" key="2">
    <source>
        <dbReference type="ARBA" id="ARBA00022448"/>
    </source>
</evidence>
<dbReference type="GO" id="GO:0022857">
    <property type="term" value="F:transmembrane transporter activity"/>
    <property type="evidence" value="ECO:0007669"/>
    <property type="project" value="UniProtKB-ARBA"/>
</dbReference>
<keyword evidence="3" id="KW-0547">Nucleotide-binding</keyword>
<dbReference type="SUPFAM" id="SSF52540">
    <property type="entry name" value="P-loop containing nucleoside triphosphate hydrolases"/>
    <property type="match status" value="1"/>
</dbReference>
<organism evidence="6 7">
    <name type="scientific">Actinomyces oris</name>
    <dbReference type="NCBI Taxonomy" id="544580"/>
    <lineage>
        <taxon>Bacteria</taxon>
        <taxon>Bacillati</taxon>
        <taxon>Actinomycetota</taxon>
        <taxon>Actinomycetes</taxon>
        <taxon>Actinomycetales</taxon>
        <taxon>Actinomycetaceae</taxon>
        <taxon>Actinomyces</taxon>
    </lineage>
</organism>
<dbReference type="GO" id="GO:0098796">
    <property type="term" value="C:membrane protein complex"/>
    <property type="evidence" value="ECO:0007669"/>
    <property type="project" value="UniProtKB-ARBA"/>
</dbReference>
<dbReference type="FunFam" id="3.40.50.300:FF:000032">
    <property type="entry name" value="Export ABC transporter ATP-binding protein"/>
    <property type="match status" value="1"/>
</dbReference>
<evidence type="ECO:0000256" key="3">
    <source>
        <dbReference type="ARBA" id="ARBA00022741"/>
    </source>
</evidence>
<protein>
    <submittedName>
        <fullName evidence="6">ABC transporter ATP-binding protein</fullName>
    </submittedName>
</protein>
<keyword evidence="4 6" id="KW-0067">ATP-binding</keyword>
<evidence type="ECO:0000259" key="5">
    <source>
        <dbReference type="PROSITE" id="PS50893"/>
    </source>
</evidence>
<proteinExistence type="inferred from homology"/>
<reference evidence="6 7" key="1">
    <citation type="submission" date="2016-12" db="EMBL/GenBank/DDBJ databases">
        <title>Genomic Comparison of strains in the 'Actinomyces naeslundii' Group.</title>
        <authorList>
            <person name="Mughal S.R."/>
            <person name="Do T."/>
            <person name="Gilbert S.C."/>
            <person name="Witherden E.A."/>
            <person name="Didelot X."/>
            <person name="Beighton D."/>
        </authorList>
    </citation>
    <scope>NUCLEOTIDE SEQUENCE [LARGE SCALE GENOMIC DNA]</scope>
    <source>
        <strain evidence="6 7">CCUG 33920</strain>
    </source>
</reference>
<dbReference type="CDD" id="cd03255">
    <property type="entry name" value="ABC_MJ0796_LolCDE_FtsE"/>
    <property type="match status" value="1"/>
</dbReference>
<evidence type="ECO:0000256" key="4">
    <source>
        <dbReference type="ARBA" id="ARBA00022840"/>
    </source>
</evidence>
<dbReference type="EMBL" id="MSKJ01000018">
    <property type="protein sequence ID" value="OLO43989.1"/>
    <property type="molecule type" value="Genomic_DNA"/>
</dbReference>
<dbReference type="SMART" id="SM00382">
    <property type="entry name" value="AAA"/>
    <property type="match status" value="1"/>
</dbReference>
<dbReference type="InterPro" id="IPR003439">
    <property type="entry name" value="ABC_transporter-like_ATP-bd"/>
</dbReference>
<evidence type="ECO:0000256" key="1">
    <source>
        <dbReference type="ARBA" id="ARBA00005417"/>
    </source>
</evidence>
<gene>
    <name evidence="6" type="ORF">BKH29_08530</name>
</gene>
<dbReference type="GO" id="GO:0016887">
    <property type="term" value="F:ATP hydrolysis activity"/>
    <property type="evidence" value="ECO:0007669"/>
    <property type="project" value="InterPro"/>
</dbReference>
<dbReference type="GO" id="GO:0005524">
    <property type="term" value="F:ATP binding"/>
    <property type="evidence" value="ECO:0007669"/>
    <property type="project" value="UniProtKB-KW"/>
</dbReference>
<dbReference type="Pfam" id="PF00005">
    <property type="entry name" value="ABC_tran"/>
    <property type="match status" value="1"/>
</dbReference>
<dbReference type="PANTHER" id="PTHR42798">
    <property type="entry name" value="LIPOPROTEIN-RELEASING SYSTEM ATP-BINDING PROTEIN LOLD"/>
    <property type="match status" value="1"/>
</dbReference>
<dbReference type="InterPro" id="IPR017911">
    <property type="entry name" value="MacB-like_ATP-bd"/>
</dbReference>
<sequence length="232" mass="25520">MDIRIDSVNKSFGQGDGKIDVLKDVSCTIDESEICMIVGASGSGKSTLLNCLGGLDRPDSGTILVGDREITSLSRKDLGRYRRDLVGFVFQFYNLVPTLTARENVGVCEYLSDDPMPLDDLLADLGLADHRNKFPSQLSGGQQQRCAIARALIKRPRLLLCDEPTGALDYETSKEMLSLLERINHDLGTTIVIVTHNQVLAEMAHRTITVRDGRISDVEVREDPALASSLTW</sequence>
<dbReference type="PANTHER" id="PTHR42798:SF2">
    <property type="entry name" value="ABC TRANSPORTER ATP-BINDING PROTEIN MG467-RELATED"/>
    <property type="match status" value="1"/>
</dbReference>
<dbReference type="AlphaFoldDB" id="A0A1Q8V7G6"/>
<comment type="similarity">
    <text evidence="1">Belongs to the ABC transporter superfamily.</text>
</comment>
<accession>A0A1Q8V7G6</accession>
<evidence type="ECO:0000313" key="7">
    <source>
        <dbReference type="Proteomes" id="UP000186857"/>
    </source>
</evidence>
<dbReference type="InterPro" id="IPR027417">
    <property type="entry name" value="P-loop_NTPase"/>
</dbReference>
<dbReference type="InterPro" id="IPR003593">
    <property type="entry name" value="AAA+_ATPase"/>
</dbReference>
<dbReference type="OrthoDB" id="9802264at2"/>
<dbReference type="PROSITE" id="PS50893">
    <property type="entry name" value="ABC_TRANSPORTER_2"/>
    <property type="match status" value="1"/>
</dbReference>
<comment type="caution">
    <text evidence="6">The sequence shown here is derived from an EMBL/GenBank/DDBJ whole genome shotgun (WGS) entry which is preliminary data.</text>
</comment>
<dbReference type="RefSeq" id="WP_003787414.1">
    <property type="nucleotide sequence ID" value="NZ_CAJZKH010000017.1"/>
</dbReference>
<feature type="domain" description="ABC transporter" evidence="5">
    <location>
        <begin position="3"/>
        <end position="230"/>
    </location>
</feature>
<name>A0A1Q8V7G6_9ACTO</name>
<dbReference type="Proteomes" id="UP000186857">
    <property type="component" value="Unassembled WGS sequence"/>
</dbReference>
<evidence type="ECO:0000313" key="6">
    <source>
        <dbReference type="EMBL" id="OLO43989.1"/>
    </source>
</evidence>
<dbReference type="Gene3D" id="3.40.50.300">
    <property type="entry name" value="P-loop containing nucleotide triphosphate hydrolases"/>
    <property type="match status" value="1"/>
</dbReference>